<dbReference type="Gene3D" id="3.70.10.10">
    <property type="match status" value="1"/>
</dbReference>
<feature type="region of interest" description="Disordered" evidence="1">
    <location>
        <begin position="286"/>
        <end position="342"/>
    </location>
</feature>
<feature type="compositionally biased region" description="Low complexity" evidence="1">
    <location>
        <begin position="323"/>
        <end position="336"/>
    </location>
</feature>
<sequence length="425" mass="47386">MWNCYRVSSVELFESSSANQYRFHCQEMTLLDFTLSPASAARLHDALICLAKFSEYVSLEARAQVLVLSALNASKSAYAAFFLDETIFFEDYHFVPDPNRREPNFSCQILNKLVDSKGGTSTLEKCEVDLQDAPDKTESRINVKMVCAQAVDSMHALFDQKRAKNHWRIQSSWLKEYMDYFGPKTEQLDLCSENGRLTLTSYTEKIMNGKAVSIDLTDFEEINVQEELHIAMNVKDFRNMVLHADTLRASVTALYTEAGRPLQFSYKMEGLRCEFTLMTIGDYRPGSTPAVSRAATREPNGRAASVTSASLHRDALNMPPPARRSAAQAPARSASQLGSRTNGSAIQAPLNQESDSLFIPEQDNDAQWAPAEEDDDSQMDPQSFGTFRDSRPSIQTGDSAGSIGRSDQGIEPTQRASQVRGIFDD</sequence>
<evidence type="ECO:0000313" key="3">
    <source>
        <dbReference type="Proteomes" id="UP000327013"/>
    </source>
</evidence>
<feature type="region of interest" description="Disordered" evidence="1">
    <location>
        <begin position="368"/>
        <end position="425"/>
    </location>
</feature>
<proteinExistence type="predicted"/>
<reference evidence="2 3" key="1">
    <citation type="submission" date="2019-06" db="EMBL/GenBank/DDBJ databases">
        <title>A chromosomal-level reference genome of Carpinus fangiana (Coryloideae, Betulaceae).</title>
        <authorList>
            <person name="Yang X."/>
            <person name="Wang Z."/>
            <person name="Zhang L."/>
            <person name="Hao G."/>
            <person name="Liu J."/>
            <person name="Yang Y."/>
        </authorList>
    </citation>
    <scope>NUCLEOTIDE SEQUENCE [LARGE SCALE GENOMIC DNA]</scope>
    <source>
        <strain evidence="2">Cfa_2016G</strain>
        <tissue evidence="2">Leaf</tissue>
    </source>
</reference>
<dbReference type="InterPro" id="IPR007268">
    <property type="entry name" value="Rad9/Ddc1"/>
</dbReference>
<gene>
    <name evidence="2" type="ORF">FH972_022223</name>
</gene>
<dbReference type="GO" id="GO:0031573">
    <property type="term" value="P:mitotic intra-S DNA damage checkpoint signaling"/>
    <property type="evidence" value="ECO:0007669"/>
    <property type="project" value="TreeGrafter"/>
</dbReference>
<accession>A0A5N6KRY8</accession>
<evidence type="ECO:0008006" key="4">
    <source>
        <dbReference type="Google" id="ProtNLM"/>
    </source>
</evidence>
<comment type="caution">
    <text evidence="2">The sequence shown here is derived from an EMBL/GenBank/DDBJ whole genome shotgun (WGS) entry which is preliminary data.</text>
</comment>
<dbReference type="GO" id="GO:0000076">
    <property type="term" value="P:DNA replication checkpoint signaling"/>
    <property type="evidence" value="ECO:0007669"/>
    <property type="project" value="TreeGrafter"/>
</dbReference>
<dbReference type="GO" id="GO:0030896">
    <property type="term" value="C:checkpoint clamp complex"/>
    <property type="evidence" value="ECO:0007669"/>
    <property type="project" value="InterPro"/>
</dbReference>
<dbReference type="Proteomes" id="UP000327013">
    <property type="component" value="Unassembled WGS sequence"/>
</dbReference>
<dbReference type="GO" id="GO:0006281">
    <property type="term" value="P:DNA repair"/>
    <property type="evidence" value="ECO:0007669"/>
    <property type="project" value="TreeGrafter"/>
</dbReference>
<protein>
    <recommendedName>
        <fullName evidence="4">DNA repair protein rad9</fullName>
    </recommendedName>
</protein>
<dbReference type="GO" id="GO:0071479">
    <property type="term" value="P:cellular response to ionizing radiation"/>
    <property type="evidence" value="ECO:0007669"/>
    <property type="project" value="TreeGrafter"/>
</dbReference>
<dbReference type="PANTHER" id="PTHR15237:SF0">
    <property type="entry name" value="CELL CYCLE CHECKPOINT CONTROL PROTEIN"/>
    <property type="match status" value="1"/>
</dbReference>
<evidence type="ECO:0000313" key="2">
    <source>
        <dbReference type="EMBL" id="KAB8339290.1"/>
    </source>
</evidence>
<dbReference type="PANTHER" id="PTHR15237">
    <property type="entry name" value="DNA REPAIR PROTEIN RAD9"/>
    <property type="match status" value="1"/>
</dbReference>
<keyword evidence="3" id="KW-1185">Reference proteome</keyword>
<evidence type="ECO:0000256" key="1">
    <source>
        <dbReference type="SAM" id="MobiDB-lite"/>
    </source>
</evidence>
<dbReference type="EMBL" id="VIBQ01000010">
    <property type="protein sequence ID" value="KAB8339290.1"/>
    <property type="molecule type" value="Genomic_DNA"/>
</dbReference>
<dbReference type="Pfam" id="PF04139">
    <property type="entry name" value="Rad9"/>
    <property type="match status" value="1"/>
</dbReference>
<dbReference type="OrthoDB" id="60092at2759"/>
<name>A0A5N6KRY8_9ROSI</name>
<dbReference type="AlphaFoldDB" id="A0A5N6KRY8"/>
<organism evidence="2 3">
    <name type="scientific">Carpinus fangiana</name>
    <dbReference type="NCBI Taxonomy" id="176857"/>
    <lineage>
        <taxon>Eukaryota</taxon>
        <taxon>Viridiplantae</taxon>
        <taxon>Streptophyta</taxon>
        <taxon>Embryophyta</taxon>
        <taxon>Tracheophyta</taxon>
        <taxon>Spermatophyta</taxon>
        <taxon>Magnoliopsida</taxon>
        <taxon>eudicotyledons</taxon>
        <taxon>Gunneridae</taxon>
        <taxon>Pentapetalae</taxon>
        <taxon>rosids</taxon>
        <taxon>fabids</taxon>
        <taxon>Fagales</taxon>
        <taxon>Betulaceae</taxon>
        <taxon>Carpinus</taxon>
    </lineage>
</organism>